<organism evidence="2 3">
    <name type="scientific">Kribbella deserti</name>
    <dbReference type="NCBI Taxonomy" id="1926257"/>
    <lineage>
        <taxon>Bacteria</taxon>
        <taxon>Bacillati</taxon>
        <taxon>Actinomycetota</taxon>
        <taxon>Actinomycetes</taxon>
        <taxon>Propionibacteriales</taxon>
        <taxon>Kribbellaceae</taxon>
        <taxon>Kribbella</taxon>
    </lineage>
</organism>
<dbReference type="Gene3D" id="3.90.1150.10">
    <property type="entry name" value="Aspartate Aminotransferase, domain 1"/>
    <property type="match status" value="1"/>
</dbReference>
<dbReference type="PANTHER" id="PTHR43586">
    <property type="entry name" value="CYSTEINE DESULFURASE"/>
    <property type="match status" value="1"/>
</dbReference>
<keyword evidence="2" id="KW-0032">Aminotransferase</keyword>
<dbReference type="GO" id="GO:0008483">
    <property type="term" value="F:transaminase activity"/>
    <property type="evidence" value="ECO:0007669"/>
    <property type="project" value="UniProtKB-KW"/>
</dbReference>
<dbReference type="InterPro" id="IPR015424">
    <property type="entry name" value="PyrdxlP-dep_Trfase"/>
</dbReference>
<dbReference type="InterPro" id="IPR000192">
    <property type="entry name" value="Aminotrans_V_dom"/>
</dbReference>
<dbReference type="Proteomes" id="UP001589890">
    <property type="component" value="Unassembled WGS sequence"/>
</dbReference>
<comment type="caution">
    <text evidence="2">The sequence shown here is derived from an EMBL/GenBank/DDBJ whole genome shotgun (WGS) entry which is preliminary data.</text>
</comment>
<reference evidence="2 3" key="1">
    <citation type="submission" date="2024-09" db="EMBL/GenBank/DDBJ databases">
        <authorList>
            <person name="Sun Q."/>
            <person name="Mori K."/>
        </authorList>
    </citation>
    <scope>NUCLEOTIDE SEQUENCE [LARGE SCALE GENOMIC DNA]</scope>
    <source>
        <strain evidence="2 3">CGMCC 1.15906</strain>
    </source>
</reference>
<dbReference type="SUPFAM" id="SSF53383">
    <property type="entry name" value="PLP-dependent transferases"/>
    <property type="match status" value="1"/>
</dbReference>
<protein>
    <submittedName>
        <fullName evidence="2">Aminotransferase class V-fold PLP-dependent enzyme</fullName>
    </submittedName>
</protein>
<dbReference type="Pfam" id="PF00266">
    <property type="entry name" value="Aminotran_5"/>
    <property type="match status" value="1"/>
</dbReference>
<dbReference type="EMBL" id="JBHLTC010000040">
    <property type="protein sequence ID" value="MFC0628807.1"/>
    <property type="molecule type" value="Genomic_DNA"/>
</dbReference>
<evidence type="ECO:0000313" key="2">
    <source>
        <dbReference type="EMBL" id="MFC0628807.1"/>
    </source>
</evidence>
<accession>A0ABV6QYZ5</accession>
<evidence type="ECO:0000259" key="1">
    <source>
        <dbReference type="Pfam" id="PF00266"/>
    </source>
</evidence>
<gene>
    <name evidence="2" type="ORF">ACFFGN_32375</name>
</gene>
<keyword evidence="3" id="KW-1185">Reference proteome</keyword>
<name>A0ABV6QYZ5_9ACTN</name>
<feature type="domain" description="Aminotransferase class V" evidence="1">
    <location>
        <begin position="94"/>
        <end position="290"/>
    </location>
</feature>
<keyword evidence="2" id="KW-0808">Transferase</keyword>
<dbReference type="Gene3D" id="3.40.640.10">
    <property type="entry name" value="Type I PLP-dependent aspartate aminotransferase-like (Major domain)"/>
    <property type="match status" value="1"/>
</dbReference>
<proteinExistence type="predicted"/>
<dbReference type="PANTHER" id="PTHR43586:SF21">
    <property type="entry name" value="PYRIDOXAL PHOSPHATE (PLP)-DEPENDENT ASPARTATE AMINOTRANSFERASE SUPERFAMILY"/>
    <property type="match status" value="1"/>
</dbReference>
<evidence type="ECO:0000313" key="3">
    <source>
        <dbReference type="Proteomes" id="UP001589890"/>
    </source>
</evidence>
<dbReference type="InterPro" id="IPR015421">
    <property type="entry name" value="PyrdxlP-dep_Trfase_major"/>
</dbReference>
<sequence length="356" mass="38565">MTPEQTTRLEEARALFDSDLIYLNTATLGLPPRHAWHELQDALYEWRSGTAYPPKYDASVNRARRAYAELCGLDPNLVATGSQASPYVGLIAGWLPDGAEVLIGEGEFTSLLFPFLAQAGRGIKVREVPLERLADEVRPGTTLVAVSAVQSSNGYVTDLDVLRTACAATGTEMLVDLTQAAGWLPVDASQYAFTVASGYKWLLSPRGTAYFSVRADLLDQIIPANANWYAGQDPWDSIYGSPLRLAPDARRLDLSPAWHSWIAAAPALELLRDIGAETLHAHSTGLAARFRTACGLRPSNSAIVSAVADPEVPELLKAARIVGAVRAGRLRLSFHLSTSQADTDRAAELLHPHLRD</sequence>
<dbReference type="InterPro" id="IPR015422">
    <property type="entry name" value="PyrdxlP-dep_Trfase_small"/>
</dbReference>
<dbReference type="RefSeq" id="WP_380055749.1">
    <property type="nucleotide sequence ID" value="NZ_JBHLTC010000040.1"/>
</dbReference>